<organism evidence="2 3">
    <name type="scientific">Pseudonocardia halophobica</name>
    <dbReference type="NCBI Taxonomy" id="29401"/>
    <lineage>
        <taxon>Bacteria</taxon>
        <taxon>Bacillati</taxon>
        <taxon>Actinomycetota</taxon>
        <taxon>Actinomycetes</taxon>
        <taxon>Pseudonocardiales</taxon>
        <taxon>Pseudonocardiaceae</taxon>
        <taxon>Pseudonocardia</taxon>
    </lineage>
</organism>
<dbReference type="RefSeq" id="WP_156067444.1">
    <property type="nucleotide sequence ID" value="NZ_BAAAUZ010000039.1"/>
</dbReference>
<feature type="compositionally biased region" description="Basic and acidic residues" evidence="1">
    <location>
        <begin position="393"/>
        <end position="407"/>
    </location>
</feature>
<feature type="compositionally biased region" description="Pro residues" evidence="1">
    <location>
        <begin position="300"/>
        <end position="311"/>
    </location>
</feature>
<feature type="region of interest" description="Disordered" evidence="1">
    <location>
        <begin position="107"/>
        <end position="470"/>
    </location>
</feature>
<comment type="caution">
    <text evidence="2">The sequence shown here is derived from an EMBL/GenBank/DDBJ whole genome shotgun (WGS) entry which is preliminary data.</text>
</comment>
<protein>
    <submittedName>
        <fullName evidence="2">Uncharacterized protein</fullName>
    </submittedName>
</protein>
<reference evidence="2" key="1">
    <citation type="journal article" date="2014" name="Int. J. Syst. Evol. Microbiol.">
        <title>Complete genome sequence of Corynebacterium casei LMG S-19264T (=DSM 44701T), isolated from a smear-ripened cheese.</title>
        <authorList>
            <consortium name="US DOE Joint Genome Institute (JGI-PGF)"/>
            <person name="Walter F."/>
            <person name="Albersmeier A."/>
            <person name="Kalinowski J."/>
            <person name="Ruckert C."/>
        </authorList>
    </citation>
    <scope>NUCLEOTIDE SEQUENCE</scope>
    <source>
        <strain evidence="2">VKM Ac-1069</strain>
    </source>
</reference>
<feature type="compositionally biased region" description="Low complexity" evidence="1">
    <location>
        <begin position="312"/>
        <end position="329"/>
    </location>
</feature>
<keyword evidence="3" id="KW-1185">Reference proteome</keyword>
<dbReference type="Proteomes" id="UP001143463">
    <property type="component" value="Unassembled WGS sequence"/>
</dbReference>
<feature type="compositionally biased region" description="Basic and acidic residues" evidence="1">
    <location>
        <begin position="418"/>
        <end position="434"/>
    </location>
</feature>
<evidence type="ECO:0000256" key="1">
    <source>
        <dbReference type="SAM" id="MobiDB-lite"/>
    </source>
</evidence>
<feature type="compositionally biased region" description="Low complexity" evidence="1">
    <location>
        <begin position="367"/>
        <end position="392"/>
    </location>
</feature>
<feature type="compositionally biased region" description="Low complexity" evidence="1">
    <location>
        <begin position="214"/>
        <end position="224"/>
    </location>
</feature>
<dbReference type="AlphaFoldDB" id="A0A9W6L4I0"/>
<reference evidence="2" key="2">
    <citation type="submission" date="2023-01" db="EMBL/GenBank/DDBJ databases">
        <authorList>
            <person name="Sun Q."/>
            <person name="Evtushenko L."/>
        </authorList>
    </citation>
    <scope>NUCLEOTIDE SEQUENCE</scope>
    <source>
        <strain evidence="2">VKM Ac-1069</strain>
    </source>
</reference>
<sequence length="489" mass="49369">MPVPDIVIDTLGKLPGVSYACVLERDSCTILGASGNIDSGLPAAEIVDAFDSAAAVGGTRGGTVQTVVVTGSRVVQVLAPVPLADDSAGVLYLRLVRARANLASALREVESVTGGRARRSTGQPGVGALPSAAGTSARRTAVPSALPGPASGTSTPPRGVPAAARTGGSSASPSATRPGAATPSPLAPPLATPLPTTPLPTTPSAPPAPPPSTPAALPSAALLPAPRPAAPTPGPASAQLERRAEGAVATDPSPAAVSSTPTAFAPEPRAPAHEPEEPQARSRSSYLAAEFFAAAHRARPPLPPDPAPRPAPRAGQPRQSRGADAGAAQRRGERDPRPGPPTERLSAAPGTAGPRHRVPGPRPAPDDPAGATVPGAAPQRAARASSAPSHPSSADERTAGPADDERSPAGPDATVADRPVDPHEHAADGTRSDPSDDTATAPPDALPRRRGDTVIPPPREPEDADQERRWATDLHTLRRLADGLRRRLR</sequence>
<gene>
    <name evidence="2" type="ORF">GCM10017577_42460</name>
</gene>
<proteinExistence type="predicted"/>
<evidence type="ECO:0000313" key="3">
    <source>
        <dbReference type="Proteomes" id="UP001143463"/>
    </source>
</evidence>
<feature type="compositionally biased region" description="Pro residues" evidence="1">
    <location>
        <begin position="225"/>
        <end position="234"/>
    </location>
</feature>
<feature type="compositionally biased region" description="Pro residues" evidence="1">
    <location>
        <begin position="185"/>
        <end position="213"/>
    </location>
</feature>
<accession>A0A9W6L4I0</accession>
<name>A0A9W6L4I0_9PSEU</name>
<dbReference type="EMBL" id="BSFQ01000019">
    <property type="protein sequence ID" value="GLL13103.1"/>
    <property type="molecule type" value="Genomic_DNA"/>
</dbReference>
<feature type="compositionally biased region" description="Basic and acidic residues" evidence="1">
    <location>
        <begin position="270"/>
        <end position="280"/>
    </location>
</feature>
<evidence type="ECO:0000313" key="2">
    <source>
        <dbReference type="EMBL" id="GLL13103.1"/>
    </source>
</evidence>
<dbReference type="PRINTS" id="PR01217">
    <property type="entry name" value="PRICHEXTENSN"/>
</dbReference>